<keyword evidence="2" id="KW-0210">Decarboxylase</keyword>
<reference evidence="6 7" key="1">
    <citation type="submission" date="2021-10" db="EMBL/GenBank/DDBJ databases">
        <title>Anaerobic single-cell dispensing facilitates the cultivation of human gut bacteria.</title>
        <authorList>
            <person name="Afrizal A."/>
        </authorList>
    </citation>
    <scope>NUCLEOTIDE SEQUENCE [LARGE SCALE GENOMIC DNA]</scope>
    <source>
        <strain evidence="6 7">CLA-AA-H276</strain>
    </source>
</reference>
<sequence>MDFHQSKLYIQDIDRALKHVIGIEKIFNKSVLVTGATGTIGSFVADMLIRFNQQNKANISLYLAGRNLQRLQKQFGYYDNVNFLQYDMMKPIEFDVSIDYIIHAAGNAHPAAFNGNPVETIIGNIESTFRLLEYLREHHGKRFLYVSSGEVYGQGDVSLDSFEEDYVGYVNVLASRSCYPLSKRTTENLCGSYYKQYEIETVIVRPCHTYGPCMTETDNRAHVQFFHNALAGENIVLKSAGNQMRSYNYVGDCASALLTVLINGVPGEAYNLANPESRLTIAQLAEQIASAGGQRVIFEDPSSGDIANQSPIAKQVLNTQKIEKLGWIPTFSIKEGVFHTLSIIKTM</sequence>
<dbReference type="RefSeq" id="WP_308458826.1">
    <property type="nucleotide sequence ID" value="NZ_JAJEPS010000002.1"/>
</dbReference>
<dbReference type="GO" id="GO:0042732">
    <property type="term" value="P:D-xylose metabolic process"/>
    <property type="evidence" value="ECO:0007669"/>
    <property type="project" value="InterPro"/>
</dbReference>
<dbReference type="GO" id="GO:0070403">
    <property type="term" value="F:NAD+ binding"/>
    <property type="evidence" value="ECO:0007669"/>
    <property type="project" value="InterPro"/>
</dbReference>
<dbReference type="Pfam" id="PF01370">
    <property type="entry name" value="Epimerase"/>
    <property type="match status" value="1"/>
</dbReference>
<keyword evidence="3" id="KW-0520">NAD</keyword>
<evidence type="ECO:0000313" key="6">
    <source>
        <dbReference type="EMBL" id="MCC2125380.1"/>
    </source>
</evidence>
<organism evidence="6 7">
    <name type="scientific">Hominiventricola filiformis</name>
    <dbReference type="NCBI Taxonomy" id="2885352"/>
    <lineage>
        <taxon>Bacteria</taxon>
        <taxon>Bacillati</taxon>
        <taxon>Bacillota</taxon>
        <taxon>Clostridia</taxon>
        <taxon>Lachnospirales</taxon>
        <taxon>Lachnospiraceae</taxon>
        <taxon>Hominiventricola</taxon>
    </lineage>
</organism>
<gene>
    <name evidence="6" type="ORF">LKD36_04210</name>
</gene>
<keyword evidence="4" id="KW-0456">Lyase</keyword>
<dbReference type="GO" id="GO:0005737">
    <property type="term" value="C:cytoplasm"/>
    <property type="evidence" value="ECO:0007669"/>
    <property type="project" value="TreeGrafter"/>
</dbReference>
<dbReference type="InterPro" id="IPR036291">
    <property type="entry name" value="NAD(P)-bd_dom_sf"/>
</dbReference>
<dbReference type="AlphaFoldDB" id="A0AAE3A7R5"/>
<dbReference type="InterPro" id="IPR044516">
    <property type="entry name" value="UXS-like"/>
</dbReference>
<evidence type="ECO:0000313" key="7">
    <source>
        <dbReference type="Proteomes" id="UP001198220"/>
    </source>
</evidence>
<dbReference type="PANTHER" id="PTHR43078:SF6">
    <property type="entry name" value="UDP-GLUCURONIC ACID DECARBOXYLASE 1"/>
    <property type="match status" value="1"/>
</dbReference>
<protein>
    <submittedName>
        <fullName evidence="6">NAD-dependent epimerase/dehydratase family protein</fullName>
    </submittedName>
</protein>
<dbReference type="EMBL" id="JAJEPS010000002">
    <property type="protein sequence ID" value="MCC2125380.1"/>
    <property type="molecule type" value="Genomic_DNA"/>
</dbReference>
<feature type="domain" description="NAD-dependent epimerase/dehydratase" evidence="5">
    <location>
        <begin position="31"/>
        <end position="273"/>
    </location>
</feature>
<dbReference type="Proteomes" id="UP001198220">
    <property type="component" value="Unassembled WGS sequence"/>
</dbReference>
<evidence type="ECO:0000256" key="2">
    <source>
        <dbReference type="ARBA" id="ARBA00022793"/>
    </source>
</evidence>
<evidence type="ECO:0000256" key="1">
    <source>
        <dbReference type="ARBA" id="ARBA00001911"/>
    </source>
</evidence>
<comment type="caution">
    <text evidence="6">The sequence shown here is derived from an EMBL/GenBank/DDBJ whole genome shotgun (WGS) entry which is preliminary data.</text>
</comment>
<dbReference type="GO" id="GO:0048040">
    <property type="term" value="F:UDP-glucuronate decarboxylase activity"/>
    <property type="evidence" value="ECO:0007669"/>
    <property type="project" value="TreeGrafter"/>
</dbReference>
<comment type="cofactor">
    <cofactor evidence="1">
        <name>NAD(+)</name>
        <dbReference type="ChEBI" id="CHEBI:57540"/>
    </cofactor>
</comment>
<evidence type="ECO:0000256" key="4">
    <source>
        <dbReference type="ARBA" id="ARBA00023239"/>
    </source>
</evidence>
<dbReference type="SUPFAM" id="SSF51735">
    <property type="entry name" value="NAD(P)-binding Rossmann-fold domains"/>
    <property type="match status" value="1"/>
</dbReference>
<proteinExistence type="predicted"/>
<keyword evidence="7" id="KW-1185">Reference proteome</keyword>
<dbReference type="PANTHER" id="PTHR43078">
    <property type="entry name" value="UDP-GLUCURONIC ACID DECARBOXYLASE-RELATED"/>
    <property type="match status" value="1"/>
</dbReference>
<evidence type="ECO:0000259" key="5">
    <source>
        <dbReference type="Pfam" id="PF01370"/>
    </source>
</evidence>
<evidence type="ECO:0000256" key="3">
    <source>
        <dbReference type="ARBA" id="ARBA00023027"/>
    </source>
</evidence>
<name>A0AAE3A7R5_9FIRM</name>
<accession>A0AAE3A7R5</accession>
<dbReference type="Gene3D" id="3.40.50.720">
    <property type="entry name" value="NAD(P)-binding Rossmann-like Domain"/>
    <property type="match status" value="1"/>
</dbReference>
<dbReference type="InterPro" id="IPR001509">
    <property type="entry name" value="Epimerase_deHydtase"/>
</dbReference>